<comment type="caution">
    <text evidence="3">The sequence shown here is derived from an EMBL/GenBank/DDBJ whole genome shotgun (WGS) entry which is preliminary data.</text>
</comment>
<organism evidence="3 4">
    <name type="scientific">Mycena indigotica</name>
    <dbReference type="NCBI Taxonomy" id="2126181"/>
    <lineage>
        <taxon>Eukaryota</taxon>
        <taxon>Fungi</taxon>
        <taxon>Dikarya</taxon>
        <taxon>Basidiomycota</taxon>
        <taxon>Agaricomycotina</taxon>
        <taxon>Agaricomycetes</taxon>
        <taxon>Agaricomycetidae</taxon>
        <taxon>Agaricales</taxon>
        <taxon>Marasmiineae</taxon>
        <taxon>Mycenaceae</taxon>
        <taxon>Mycena</taxon>
    </lineage>
</organism>
<feature type="transmembrane region" description="Helical" evidence="2">
    <location>
        <begin position="36"/>
        <end position="59"/>
    </location>
</feature>
<accession>A0A8H6VSV9</accession>
<sequence length="218" mass="23500">MATGTTGSIMMTMASPSASATDCPTGPGTCGSAPPATLYLYTFLSTLVIIAAVSGGIVMRTIHIRRRQNELWANNNHQRRRVGEPRVKTPRPMMFEAYIECPVAVDWTTQRGAENYADGRQWAEMKPCSAEKIMPSKGGTSVATVALLISMPSAPRIQVVDALATKGPEPNEDDEQQPVPYLEFGVIQVQYTDDVPDAAEKDRPPDDTTSTESPSPAG</sequence>
<dbReference type="EMBL" id="JACAZF010000011">
    <property type="protein sequence ID" value="KAF7292664.1"/>
    <property type="molecule type" value="Genomic_DNA"/>
</dbReference>
<evidence type="ECO:0000256" key="2">
    <source>
        <dbReference type="SAM" id="Phobius"/>
    </source>
</evidence>
<dbReference type="GeneID" id="59350682"/>
<dbReference type="Proteomes" id="UP000636479">
    <property type="component" value="Unassembled WGS sequence"/>
</dbReference>
<feature type="compositionally biased region" description="Polar residues" evidence="1">
    <location>
        <begin position="207"/>
        <end position="218"/>
    </location>
</feature>
<keyword evidence="2" id="KW-1133">Transmembrane helix</keyword>
<reference evidence="3" key="1">
    <citation type="submission" date="2020-05" db="EMBL/GenBank/DDBJ databases">
        <title>Mycena genomes resolve the evolution of fungal bioluminescence.</title>
        <authorList>
            <person name="Tsai I.J."/>
        </authorList>
    </citation>
    <scope>NUCLEOTIDE SEQUENCE</scope>
    <source>
        <strain evidence="3">171206Taipei</strain>
    </source>
</reference>
<dbReference type="AlphaFoldDB" id="A0A8H6VSV9"/>
<dbReference type="OrthoDB" id="3056248at2759"/>
<evidence type="ECO:0000313" key="4">
    <source>
        <dbReference type="Proteomes" id="UP000636479"/>
    </source>
</evidence>
<evidence type="ECO:0000313" key="3">
    <source>
        <dbReference type="EMBL" id="KAF7292664.1"/>
    </source>
</evidence>
<gene>
    <name evidence="3" type="ORF">MIND_01164600</name>
</gene>
<dbReference type="RefSeq" id="XP_037215092.1">
    <property type="nucleotide sequence ID" value="XM_037368166.1"/>
</dbReference>
<proteinExistence type="predicted"/>
<protein>
    <submittedName>
        <fullName evidence="3">Uncharacterized protein</fullName>
    </submittedName>
</protein>
<keyword evidence="2" id="KW-0472">Membrane</keyword>
<evidence type="ECO:0000256" key="1">
    <source>
        <dbReference type="SAM" id="MobiDB-lite"/>
    </source>
</evidence>
<keyword evidence="4" id="KW-1185">Reference proteome</keyword>
<keyword evidence="2" id="KW-0812">Transmembrane</keyword>
<name>A0A8H6VSV9_9AGAR</name>
<feature type="region of interest" description="Disordered" evidence="1">
    <location>
        <begin position="192"/>
        <end position="218"/>
    </location>
</feature>